<dbReference type="InterPro" id="IPR036388">
    <property type="entry name" value="WH-like_DNA-bd_sf"/>
</dbReference>
<dbReference type="PROSITE" id="PS50995">
    <property type="entry name" value="HTH_MARR_2"/>
    <property type="match status" value="1"/>
</dbReference>
<evidence type="ECO:0000313" key="6">
    <source>
        <dbReference type="Proteomes" id="UP000069526"/>
    </source>
</evidence>
<dbReference type="EMBL" id="FIJK01000015">
    <property type="protein sequence ID" value="CYW22475.1"/>
    <property type="molecule type" value="Genomic_DNA"/>
</dbReference>
<dbReference type="Gene3D" id="1.10.10.10">
    <property type="entry name" value="Winged helix-like DNA-binding domain superfamily/Winged helix DNA-binding domain"/>
    <property type="match status" value="1"/>
</dbReference>
<proteinExistence type="predicted"/>
<dbReference type="PRINTS" id="PR00598">
    <property type="entry name" value="HTHMARR"/>
</dbReference>
<evidence type="ECO:0000256" key="1">
    <source>
        <dbReference type="ARBA" id="ARBA00023015"/>
    </source>
</evidence>
<dbReference type="InterPro" id="IPR011991">
    <property type="entry name" value="ArsR-like_HTH"/>
</dbReference>
<accession>A0A0Z8N7V2</accession>
<keyword evidence="2" id="KW-0238">DNA-binding</keyword>
<dbReference type="InterPro" id="IPR023187">
    <property type="entry name" value="Tscrpt_reg_MarR-type_CS"/>
</dbReference>
<gene>
    <name evidence="5" type="ORF">ERS132539_00843</name>
</gene>
<evidence type="ECO:0000313" key="5">
    <source>
        <dbReference type="EMBL" id="CYW22475.1"/>
    </source>
</evidence>
<dbReference type="CDD" id="cd00090">
    <property type="entry name" value="HTH_ARSR"/>
    <property type="match status" value="1"/>
</dbReference>
<protein>
    <submittedName>
        <fullName evidence="5">MarR family transcriptional regulator</fullName>
    </submittedName>
</protein>
<dbReference type="InterPro" id="IPR000835">
    <property type="entry name" value="HTH_MarR-typ"/>
</dbReference>
<dbReference type="PROSITE" id="PS01117">
    <property type="entry name" value="HTH_MARR_1"/>
    <property type="match status" value="1"/>
</dbReference>
<dbReference type="GO" id="GO:0003677">
    <property type="term" value="F:DNA binding"/>
    <property type="evidence" value="ECO:0007669"/>
    <property type="project" value="UniProtKB-KW"/>
</dbReference>
<keyword evidence="3" id="KW-0804">Transcription</keyword>
<dbReference type="AlphaFoldDB" id="A0A0Z8N7V2"/>
<dbReference type="SMART" id="SM00347">
    <property type="entry name" value="HTH_MARR"/>
    <property type="match status" value="1"/>
</dbReference>
<keyword evidence="1" id="KW-0805">Transcription regulation</keyword>
<dbReference type="InterPro" id="IPR036390">
    <property type="entry name" value="WH_DNA-bd_sf"/>
</dbReference>
<name>A0A0Z8N7V2_STRSU</name>
<dbReference type="PANTHER" id="PTHR42756">
    <property type="entry name" value="TRANSCRIPTIONAL REGULATOR, MARR"/>
    <property type="match status" value="1"/>
</dbReference>
<dbReference type="PANTHER" id="PTHR42756:SF1">
    <property type="entry name" value="TRANSCRIPTIONAL REPRESSOR OF EMRAB OPERON"/>
    <property type="match status" value="1"/>
</dbReference>
<evidence type="ECO:0000256" key="3">
    <source>
        <dbReference type="ARBA" id="ARBA00023163"/>
    </source>
</evidence>
<dbReference type="GO" id="GO:0003700">
    <property type="term" value="F:DNA-binding transcription factor activity"/>
    <property type="evidence" value="ECO:0007669"/>
    <property type="project" value="InterPro"/>
</dbReference>
<dbReference type="Proteomes" id="UP000069526">
    <property type="component" value="Unassembled WGS sequence"/>
</dbReference>
<dbReference type="SUPFAM" id="SSF46785">
    <property type="entry name" value="Winged helix' DNA-binding domain"/>
    <property type="match status" value="1"/>
</dbReference>
<dbReference type="RefSeq" id="WP_044766748.1">
    <property type="nucleotide sequence ID" value="NZ_CEIH01000032.1"/>
</dbReference>
<organism evidence="5 6">
    <name type="scientific">Streptococcus suis</name>
    <dbReference type="NCBI Taxonomy" id="1307"/>
    <lineage>
        <taxon>Bacteria</taxon>
        <taxon>Bacillati</taxon>
        <taxon>Bacillota</taxon>
        <taxon>Bacilli</taxon>
        <taxon>Lactobacillales</taxon>
        <taxon>Streptococcaceae</taxon>
        <taxon>Streptococcus</taxon>
    </lineage>
</organism>
<dbReference type="Pfam" id="PF01047">
    <property type="entry name" value="MarR"/>
    <property type="match status" value="1"/>
</dbReference>
<sequence length="152" mass="17187">MPGKQGGYLILKIRLLNGRLFNHRLSKHPDALYTAEQGKILSALWANEPQSAKELSKVTGLATSSLSLMLKRLEDQGLIVSKTSFEDKRRKDYCVTPQGAQQQAIGDAVSREVSSVFYQGFSDQEIREFEGYLERILQNLEGELEDDKREKP</sequence>
<reference evidence="5 6" key="1">
    <citation type="submission" date="2016-02" db="EMBL/GenBank/DDBJ databases">
        <authorList>
            <consortium name="Pathogen Informatics"/>
        </authorList>
    </citation>
    <scope>NUCLEOTIDE SEQUENCE [LARGE SCALE GENOMIC DNA]</scope>
    <source>
        <strain evidence="5 6">SS1013</strain>
    </source>
</reference>
<evidence type="ECO:0000259" key="4">
    <source>
        <dbReference type="PROSITE" id="PS50995"/>
    </source>
</evidence>
<evidence type="ECO:0000256" key="2">
    <source>
        <dbReference type="ARBA" id="ARBA00023125"/>
    </source>
</evidence>
<feature type="domain" description="HTH marR-type" evidence="4">
    <location>
        <begin position="1"/>
        <end position="138"/>
    </location>
</feature>